<dbReference type="CDD" id="cd06587">
    <property type="entry name" value="VOC"/>
    <property type="match status" value="1"/>
</dbReference>
<dbReference type="SUPFAM" id="SSF56176">
    <property type="entry name" value="FAD-binding/transporter-associated domain-like"/>
    <property type="match status" value="2"/>
</dbReference>
<dbReference type="InterPro" id="IPR036318">
    <property type="entry name" value="FAD-bd_PCMH-like_sf"/>
</dbReference>
<dbReference type="InterPro" id="IPR012951">
    <property type="entry name" value="BBE"/>
</dbReference>
<gene>
    <name evidence="7" type="ORF">B0J12DRAFT_726915</name>
</gene>
<comment type="cofactor">
    <cofactor evidence="1">
        <name>FAD</name>
        <dbReference type="ChEBI" id="CHEBI:57692"/>
    </cofactor>
</comment>
<dbReference type="InterPro" id="IPR016169">
    <property type="entry name" value="FAD-bd_PCMH_sub2"/>
</dbReference>
<dbReference type="Proteomes" id="UP000774617">
    <property type="component" value="Unassembled WGS sequence"/>
</dbReference>
<keyword evidence="8" id="KW-1185">Reference proteome</keyword>
<dbReference type="InterPro" id="IPR050416">
    <property type="entry name" value="FAD-linked_Oxidoreductase"/>
</dbReference>
<dbReference type="InterPro" id="IPR016166">
    <property type="entry name" value="FAD-bd_PCMH"/>
</dbReference>
<dbReference type="PROSITE" id="PS51387">
    <property type="entry name" value="FAD_PCMH"/>
    <property type="match status" value="1"/>
</dbReference>
<dbReference type="PANTHER" id="PTHR42973">
    <property type="entry name" value="BINDING OXIDOREDUCTASE, PUTATIVE (AFU_ORTHOLOGUE AFUA_1G17690)-RELATED"/>
    <property type="match status" value="1"/>
</dbReference>
<dbReference type="InterPro" id="IPR006094">
    <property type="entry name" value="Oxid_FAD_bind_N"/>
</dbReference>
<keyword evidence="3" id="KW-0285">Flavoprotein</keyword>
<dbReference type="Gene3D" id="3.40.462.20">
    <property type="match status" value="1"/>
</dbReference>
<comment type="similarity">
    <text evidence="2">Belongs to the oxygen-dependent FAD-linked oxidoreductase family.</text>
</comment>
<organism evidence="7 8">
    <name type="scientific">Macrophomina phaseolina</name>
    <dbReference type="NCBI Taxonomy" id="35725"/>
    <lineage>
        <taxon>Eukaryota</taxon>
        <taxon>Fungi</taxon>
        <taxon>Dikarya</taxon>
        <taxon>Ascomycota</taxon>
        <taxon>Pezizomycotina</taxon>
        <taxon>Dothideomycetes</taxon>
        <taxon>Dothideomycetes incertae sedis</taxon>
        <taxon>Botryosphaeriales</taxon>
        <taxon>Botryosphaeriaceae</taxon>
        <taxon>Macrophomina</taxon>
    </lineage>
</organism>
<sequence length="534" mass="59821">MATTNLETVQTRPAPPIIQKELSARLSSDAAVAIPNSETFDSSDLRFTEYSRPTYIAAVRPACDQDVVETIKYAREKGIPFAARSGHHCVTTTMGRMQNGIVIDMRSIKHMRLNREKQEVTVGGGVITDDFARYLQSEGFEVKHRQPDEHLHSAHIPASAITFLTQAPTKTTEDSQLTRHISLAAVGSCPTTGLIGVAFGAGLGRLQGKYGFLNDNMLSARLALADGSIVSASATQNPDLFWAIRGAGHNLGICLEATFRVHPQDNGGMHYTWDFEYGLERCEEVLEAVNRVHAAMPRELAIFVLWRRESPGGHKNLILVNLVFAGPESGAKPWVSIFEALQSVRSSGKIATTWDELPWVTYGGQNKLLSKPDVWKLAPNKMMAAVSVKTFDIPTTKAFFESVKQMNERFAGKGWFGAMFECLPHHRTREFPNDATAFPWRNGADHFLMLTATPVSMEDREEFEAHLDKWKRAFVDVSGYGRLQQYVNYGNTTATVHDPVEALYGYEPWRLEKLRALKRQYDPDEVFSWYQPFM</sequence>
<evidence type="ECO:0000259" key="6">
    <source>
        <dbReference type="PROSITE" id="PS51387"/>
    </source>
</evidence>
<dbReference type="Pfam" id="PF01565">
    <property type="entry name" value="FAD_binding_4"/>
    <property type="match status" value="1"/>
</dbReference>
<reference evidence="7 8" key="1">
    <citation type="journal article" date="2021" name="Nat. Commun.">
        <title>Genetic determinants of endophytism in the Arabidopsis root mycobiome.</title>
        <authorList>
            <person name="Mesny F."/>
            <person name="Miyauchi S."/>
            <person name="Thiergart T."/>
            <person name="Pickel B."/>
            <person name="Atanasova L."/>
            <person name="Karlsson M."/>
            <person name="Huettel B."/>
            <person name="Barry K.W."/>
            <person name="Haridas S."/>
            <person name="Chen C."/>
            <person name="Bauer D."/>
            <person name="Andreopoulos W."/>
            <person name="Pangilinan J."/>
            <person name="LaButti K."/>
            <person name="Riley R."/>
            <person name="Lipzen A."/>
            <person name="Clum A."/>
            <person name="Drula E."/>
            <person name="Henrissat B."/>
            <person name="Kohler A."/>
            <person name="Grigoriev I.V."/>
            <person name="Martin F.M."/>
            <person name="Hacquard S."/>
        </authorList>
    </citation>
    <scope>NUCLEOTIDE SEQUENCE [LARGE SCALE GENOMIC DNA]</scope>
    <source>
        <strain evidence="7 8">MPI-SDFR-AT-0080</strain>
    </source>
</reference>
<dbReference type="EMBL" id="JAGTJR010000008">
    <property type="protein sequence ID" value="KAH7055987.1"/>
    <property type="molecule type" value="Genomic_DNA"/>
</dbReference>
<evidence type="ECO:0000256" key="3">
    <source>
        <dbReference type="ARBA" id="ARBA00022630"/>
    </source>
</evidence>
<accession>A0ABQ8GHQ5</accession>
<keyword evidence="4" id="KW-0274">FAD</keyword>
<dbReference type="Gene3D" id="3.30.465.10">
    <property type="match status" value="2"/>
</dbReference>
<dbReference type="InterPro" id="IPR016164">
    <property type="entry name" value="FAD-linked_Oxase-like_C"/>
</dbReference>
<comment type="caution">
    <text evidence="7">The sequence shown here is derived from an EMBL/GenBank/DDBJ whole genome shotgun (WGS) entry which is preliminary data.</text>
</comment>
<evidence type="ECO:0000313" key="7">
    <source>
        <dbReference type="EMBL" id="KAH7055987.1"/>
    </source>
</evidence>
<keyword evidence="5" id="KW-0560">Oxidoreductase</keyword>
<name>A0ABQ8GHQ5_9PEZI</name>
<protein>
    <submittedName>
        <fullName evidence="7">FAD binding domain-containing protein</fullName>
    </submittedName>
</protein>
<proteinExistence type="inferred from homology"/>
<dbReference type="PANTHER" id="PTHR42973:SF9">
    <property type="entry name" value="FAD-BINDING PCMH-TYPE DOMAIN-CONTAINING PROTEIN-RELATED"/>
    <property type="match status" value="1"/>
</dbReference>
<dbReference type="Pfam" id="PF08031">
    <property type="entry name" value="BBE"/>
    <property type="match status" value="1"/>
</dbReference>
<evidence type="ECO:0000256" key="1">
    <source>
        <dbReference type="ARBA" id="ARBA00001974"/>
    </source>
</evidence>
<evidence type="ECO:0000256" key="4">
    <source>
        <dbReference type="ARBA" id="ARBA00022827"/>
    </source>
</evidence>
<evidence type="ECO:0000313" key="8">
    <source>
        <dbReference type="Proteomes" id="UP000774617"/>
    </source>
</evidence>
<evidence type="ECO:0000256" key="2">
    <source>
        <dbReference type="ARBA" id="ARBA00005466"/>
    </source>
</evidence>
<feature type="domain" description="FAD-binding PCMH-type" evidence="6">
    <location>
        <begin position="51"/>
        <end position="264"/>
    </location>
</feature>
<dbReference type="SUPFAM" id="SSF55103">
    <property type="entry name" value="FAD-linked oxidases, C-terminal domain"/>
    <property type="match status" value="1"/>
</dbReference>
<evidence type="ECO:0000256" key="5">
    <source>
        <dbReference type="ARBA" id="ARBA00023002"/>
    </source>
</evidence>